<dbReference type="CDD" id="cd19079">
    <property type="entry name" value="AKR_EcYajO-like"/>
    <property type="match status" value="1"/>
</dbReference>
<dbReference type="SUPFAM" id="SSF51430">
    <property type="entry name" value="NAD(P)-linked oxidoreductase"/>
    <property type="match status" value="1"/>
</dbReference>
<dbReference type="InterPro" id="IPR036812">
    <property type="entry name" value="NAD(P)_OxRdtase_dom_sf"/>
</dbReference>
<dbReference type="InterPro" id="IPR023210">
    <property type="entry name" value="NADP_OxRdtase_dom"/>
</dbReference>
<keyword evidence="1" id="KW-0560">Oxidoreductase</keyword>
<proteinExistence type="predicted"/>
<dbReference type="Proteomes" id="UP001144396">
    <property type="component" value="Unassembled WGS sequence"/>
</dbReference>
<dbReference type="InterPro" id="IPR050523">
    <property type="entry name" value="AKR_Detox_Biosynth"/>
</dbReference>
<reference evidence="3" key="1">
    <citation type="submission" date="2022-12" db="EMBL/GenBank/DDBJ databases">
        <title>Reference genome sequencing for broad-spectrum identification of bacterial and archaeal isolates by mass spectrometry.</title>
        <authorList>
            <person name="Sekiguchi Y."/>
            <person name="Tourlousse D.M."/>
        </authorList>
    </citation>
    <scope>NUCLEOTIDE SEQUENCE</scope>
    <source>
        <strain evidence="3">14</strain>
    </source>
</reference>
<dbReference type="GO" id="GO:0016491">
    <property type="term" value="F:oxidoreductase activity"/>
    <property type="evidence" value="ECO:0007669"/>
    <property type="project" value="UniProtKB-KW"/>
</dbReference>
<evidence type="ECO:0000313" key="3">
    <source>
        <dbReference type="EMBL" id="GLI26553.1"/>
    </source>
</evidence>
<comment type="caution">
    <text evidence="3">The sequence shown here is derived from an EMBL/GenBank/DDBJ whole genome shotgun (WGS) entry which is preliminary data.</text>
</comment>
<dbReference type="Gene3D" id="3.20.20.100">
    <property type="entry name" value="NADP-dependent oxidoreductase domain"/>
    <property type="match status" value="1"/>
</dbReference>
<gene>
    <name evidence="3" type="ORF">ARHIZOSPH14_07950</name>
</gene>
<dbReference type="RefSeq" id="WP_281882564.1">
    <property type="nucleotide sequence ID" value="NZ_BSDP01000001.1"/>
</dbReference>
<dbReference type="FunFam" id="3.20.20.100:FF:000004">
    <property type="entry name" value="Oxidoreductase, aldo/keto reductase"/>
    <property type="match status" value="1"/>
</dbReference>
<protein>
    <submittedName>
        <fullName evidence="3">Oxidoreductase</fullName>
    </submittedName>
</protein>
<evidence type="ECO:0000256" key="1">
    <source>
        <dbReference type="ARBA" id="ARBA00023002"/>
    </source>
</evidence>
<keyword evidence="4" id="KW-1185">Reference proteome</keyword>
<organism evidence="3 4">
    <name type="scientific">Agromyces rhizosphaerae</name>
    <dbReference type="NCBI Taxonomy" id="88374"/>
    <lineage>
        <taxon>Bacteria</taxon>
        <taxon>Bacillati</taxon>
        <taxon>Actinomycetota</taxon>
        <taxon>Actinomycetes</taxon>
        <taxon>Micrococcales</taxon>
        <taxon>Microbacteriaceae</taxon>
        <taxon>Agromyces</taxon>
    </lineage>
</organism>
<evidence type="ECO:0000313" key="4">
    <source>
        <dbReference type="Proteomes" id="UP001144396"/>
    </source>
</evidence>
<dbReference type="Pfam" id="PF00248">
    <property type="entry name" value="Aldo_ket_red"/>
    <property type="match status" value="1"/>
</dbReference>
<accession>A0A9W6FQY0</accession>
<dbReference type="AlphaFoldDB" id="A0A9W6FQY0"/>
<feature type="domain" description="NADP-dependent oxidoreductase" evidence="2">
    <location>
        <begin position="15"/>
        <end position="315"/>
    </location>
</feature>
<name>A0A9W6FQY0_9MICO</name>
<dbReference type="PANTHER" id="PTHR43364:SF4">
    <property type="entry name" value="NAD(P)-LINKED OXIDOREDUCTASE SUPERFAMILY PROTEIN"/>
    <property type="match status" value="1"/>
</dbReference>
<dbReference type="PANTHER" id="PTHR43364">
    <property type="entry name" value="NADH-SPECIFIC METHYLGLYOXAL REDUCTASE-RELATED"/>
    <property type="match status" value="1"/>
</dbReference>
<sequence>MEYTRLGGSGLEIAPIAVGSMSFGDPERGDHSWTLGEERSREIIRAALELGLNFFDTANVYSDGTGEEFLGRALRDFGRRDELVIATKVFGAMGTGPNRRGLSRKAIMQEVDASLARLGVDYIDLLQIHRYDPAVPLDELLVALDDLVRAGKVLYLGASSMHAWRFVTARERQRELGLAPFVSMQNQYSLISREDERELLPYCAHVGVGAIPWSPLGRGRLTRPWGTETHRAGRDRVALDNYRQAVESDHAVVDAVEAVAAERGVPMAHVAIAWLRRQPALSAPIIGATSEAHLADAVAALELELTDDEAARLEAPYRPRMPELY</sequence>
<dbReference type="GO" id="GO:0005829">
    <property type="term" value="C:cytosol"/>
    <property type="evidence" value="ECO:0007669"/>
    <property type="project" value="TreeGrafter"/>
</dbReference>
<dbReference type="EMBL" id="BSDP01000001">
    <property type="protein sequence ID" value="GLI26553.1"/>
    <property type="molecule type" value="Genomic_DNA"/>
</dbReference>
<evidence type="ECO:0000259" key="2">
    <source>
        <dbReference type="Pfam" id="PF00248"/>
    </source>
</evidence>